<dbReference type="RefSeq" id="WP_166322432.1">
    <property type="nucleotide sequence ID" value="NZ_CP049934.1"/>
</dbReference>
<reference evidence="2 3" key="1">
    <citation type="submission" date="2020-03" db="EMBL/GenBank/DDBJ databases">
        <title>Leucobacter sp. nov., isolated from beetles.</title>
        <authorList>
            <person name="Hyun D.-W."/>
            <person name="Bae J.-W."/>
        </authorList>
    </citation>
    <scope>NUCLEOTIDE SEQUENCE [LARGE SCALE GENOMIC DNA]</scope>
    <source>
        <strain evidence="2 3">HDW9B</strain>
    </source>
</reference>
<evidence type="ECO:0000256" key="1">
    <source>
        <dbReference type="SAM" id="MobiDB-lite"/>
    </source>
</evidence>
<feature type="region of interest" description="Disordered" evidence="1">
    <location>
        <begin position="1"/>
        <end position="20"/>
    </location>
</feature>
<keyword evidence="3" id="KW-1185">Reference proteome</keyword>
<accession>A0A6G8FHT1</accession>
<protein>
    <submittedName>
        <fullName evidence="2">Uncharacterized protein</fullName>
    </submittedName>
</protein>
<dbReference type="Proteomes" id="UP000501387">
    <property type="component" value="Chromosome"/>
</dbReference>
<name>A0A6G8FHT1_9MICO</name>
<evidence type="ECO:0000313" key="2">
    <source>
        <dbReference type="EMBL" id="QIM15917.1"/>
    </source>
</evidence>
<sequence length="303" mass="32454">MTDVPADAASVLPNATPKAGGTGKIDAAAAFAQELVNDANQFQLSVQGAQSEFYGVKSKGIDKLDAKLGDRLIPGAQTLERSASESKAAFDTYAAEVTRINKDADRVVEQINDALATIRIAVGTIDEISRIIRSYQTYTWRDVPPGAMPDPRLGSDAADLTSAERAVEVQTLRSVYEYQWGVATSNWLSAVADINRAVQTWSTLIKERESAEGALVKALEMTGIGELISINGGVSGLPAFTIAQRVSGELWGEESAALSLAKEHPLLENLLGTSDGERSFESPPHPILLPRIGPLYRQSNKSD</sequence>
<dbReference type="KEGG" id="lins:G7067_04975"/>
<organism evidence="2 3">
    <name type="scientific">Leucobacter insecticola</name>
    <dbReference type="NCBI Taxonomy" id="2714934"/>
    <lineage>
        <taxon>Bacteria</taxon>
        <taxon>Bacillati</taxon>
        <taxon>Actinomycetota</taxon>
        <taxon>Actinomycetes</taxon>
        <taxon>Micrococcales</taxon>
        <taxon>Microbacteriaceae</taxon>
        <taxon>Leucobacter</taxon>
    </lineage>
</organism>
<evidence type="ECO:0000313" key="3">
    <source>
        <dbReference type="Proteomes" id="UP000501387"/>
    </source>
</evidence>
<proteinExistence type="predicted"/>
<dbReference type="EMBL" id="CP049934">
    <property type="protein sequence ID" value="QIM15917.1"/>
    <property type="molecule type" value="Genomic_DNA"/>
</dbReference>
<dbReference type="AlphaFoldDB" id="A0A6G8FHT1"/>
<gene>
    <name evidence="2" type="ORF">G7067_04975</name>
</gene>